<accession>A0A6L7GSN4</accession>
<evidence type="ECO:0000313" key="1">
    <source>
        <dbReference type="EMBL" id="MXP22936.1"/>
    </source>
</evidence>
<dbReference type="Proteomes" id="UP000475545">
    <property type="component" value="Unassembled WGS sequence"/>
</dbReference>
<dbReference type="AlphaFoldDB" id="A0A6L7GSN4"/>
<comment type="caution">
    <text evidence="1">The sequence shown here is derived from an EMBL/GenBank/DDBJ whole genome shotgun (WGS) entry which is preliminary data.</text>
</comment>
<proteinExistence type="predicted"/>
<dbReference type="RefSeq" id="WP_160903106.1">
    <property type="nucleotide sequence ID" value="NZ_CP102850.1"/>
</dbReference>
<reference evidence="1 2" key="1">
    <citation type="submission" date="2019-11" db="EMBL/GenBank/DDBJ databases">
        <title>Gordonia sp. nov., a novel actinobacterium isolated from mangrove soil in Hainan.</title>
        <authorList>
            <person name="Huang X."/>
            <person name="Xie Y."/>
            <person name="Chu X."/>
            <person name="Xiao K."/>
        </authorList>
    </citation>
    <scope>NUCLEOTIDE SEQUENCE [LARGE SCALE GENOMIC DNA]</scope>
    <source>
        <strain evidence="1 2">HNM0687</strain>
    </source>
</reference>
<gene>
    <name evidence="1" type="ORF">GIY30_16480</name>
</gene>
<keyword evidence="2" id="KW-1185">Reference proteome</keyword>
<protein>
    <submittedName>
        <fullName evidence="1">Uncharacterized protein</fullName>
    </submittedName>
</protein>
<organism evidence="1 2">
    <name type="scientific">Gordonia mangrovi</name>
    <dbReference type="NCBI Taxonomy" id="2665643"/>
    <lineage>
        <taxon>Bacteria</taxon>
        <taxon>Bacillati</taxon>
        <taxon>Actinomycetota</taxon>
        <taxon>Actinomycetes</taxon>
        <taxon>Mycobacteriales</taxon>
        <taxon>Gordoniaceae</taxon>
        <taxon>Gordonia</taxon>
    </lineage>
</organism>
<evidence type="ECO:0000313" key="2">
    <source>
        <dbReference type="Proteomes" id="UP000475545"/>
    </source>
</evidence>
<sequence length="55" mass="5886">MCFGWAAAIALSAPAATGACGTPDDRNDLMEEDYATQTDIRTTAVELFEAMSRND</sequence>
<name>A0A6L7GSN4_9ACTN</name>
<dbReference type="EMBL" id="WMBR01000004">
    <property type="protein sequence ID" value="MXP22936.1"/>
    <property type="molecule type" value="Genomic_DNA"/>
</dbReference>